<accession>A0A554W643</accession>
<keyword evidence="5" id="KW-0378">Hydrolase</keyword>
<dbReference type="InterPro" id="IPR035068">
    <property type="entry name" value="TldD/PmbA_N"/>
</dbReference>
<dbReference type="PANTHER" id="PTHR43421">
    <property type="entry name" value="METALLOPROTEASE PMBA"/>
    <property type="match status" value="1"/>
</dbReference>
<dbReference type="EC" id="3.4.-.-" evidence="5"/>
<comment type="caution">
    <text evidence="5">The sequence shown here is derived from an EMBL/GenBank/DDBJ whole genome shotgun (WGS) entry which is preliminary data.</text>
</comment>
<evidence type="ECO:0000259" key="2">
    <source>
        <dbReference type="Pfam" id="PF01523"/>
    </source>
</evidence>
<sequence>MSATHRTTSRRAAGDAGRQGFQYSTAQLEELADLALKHARALGVADAAVEVSEGCGLSVSVRRGALENVERNRDKALLITVYAGQRRGHASTSDFSPQAVRQTVRAAWDLARYTAEDPAAGLPEETDVAHDYPDLDLFHPWPIDAEQAAEIALRCEAAAFAVSPRITNSEGAAVSAQQSHFWAEHMRGGERRRQGIFYGGYASSRHSLSVAPIAGKGDGMQRDHWFSSQRNPAELASPEAVGRYAAERALARLKPRKIATTECPVLFEAPLAAGLLGAFVQAVSGGALYRRTSFLLDSLGRQVFPAHVDIFEDPHILGAKGSAPFDDEGVRTVARPVVSGGCVKGYFLSTYSARKLGLRTTGHAGGSHNLLMTSRLTQPQDDLPAMLRKLGRGLFVTELMGQGVNLVTGDYSRGAAGFWVEDGVIAYPVQEITIAGNLAEMFKGIVAIGADVYNLGAKNVGSVLIERMKVAGS</sequence>
<name>A0A554W643_9BURK</name>
<dbReference type="Pfam" id="PF19290">
    <property type="entry name" value="PmbA_TldD_2nd"/>
    <property type="match status" value="1"/>
</dbReference>
<evidence type="ECO:0000259" key="3">
    <source>
        <dbReference type="Pfam" id="PF19289"/>
    </source>
</evidence>
<protein>
    <submittedName>
        <fullName evidence="5">Metalloprotease PmbA</fullName>
        <ecNumber evidence="5">3.4.-.-</ecNumber>
    </submittedName>
</protein>
<dbReference type="Proteomes" id="UP000315736">
    <property type="component" value="Unassembled WGS sequence"/>
</dbReference>
<evidence type="ECO:0000313" key="5">
    <source>
        <dbReference type="EMBL" id="TSE19057.1"/>
    </source>
</evidence>
<keyword evidence="5" id="KW-0645">Protease</keyword>
<reference evidence="5 6" key="1">
    <citation type="submission" date="2019-07" db="EMBL/GenBank/DDBJ databases">
        <title>Tepidimonas alkaliphilus YIM 72238 draft genome.</title>
        <authorList>
            <person name="Da Costa M.S."/>
            <person name="Froufe H.J.C."/>
            <person name="Egas C."/>
            <person name="Albuquerque L."/>
        </authorList>
    </citation>
    <scope>NUCLEOTIDE SEQUENCE [LARGE SCALE GENOMIC DNA]</scope>
    <source>
        <strain evidence="5 6">YIM 72238</strain>
    </source>
</reference>
<organism evidence="5 6">
    <name type="scientific">Tepidimonas alkaliphilus</name>
    <dbReference type="NCBI Taxonomy" id="2588942"/>
    <lineage>
        <taxon>Bacteria</taxon>
        <taxon>Pseudomonadati</taxon>
        <taxon>Pseudomonadota</taxon>
        <taxon>Betaproteobacteria</taxon>
        <taxon>Burkholderiales</taxon>
        <taxon>Tepidimonas</taxon>
    </lineage>
</organism>
<dbReference type="Pfam" id="PF01523">
    <property type="entry name" value="PmbA_TldD_1st"/>
    <property type="match status" value="1"/>
</dbReference>
<dbReference type="NCBIfam" id="NF008268">
    <property type="entry name" value="PRK11040.1"/>
    <property type="match status" value="1"/>
</dbReference>
<feature type="domain" description="Metalloprotease TldD/E C-terminal" evidence="3">
    <location>
        <begin position="261"/>
        <end position="472"/>
    </location>
</feature>
<evidence type="ECO:0000313" key="6">
    <source>
        <dbReference type="Proteomes" id="UP000315736"/>
    </source>
</evidence>
<dbReference type="Gene3D" id="3.30.2290.10">
    <property type="entry name" value="PmbA/TldD superfamily"/>
    <property type="match status" value="1"/>
</dbReference>
<dbReference type="InterPro" id="IPR036059">
    <property type="entry name" value="TldD/PmbA_sf"/>
</dbReference>
<dbReference type="SUPFAM" id="SSF111283">
    <property type="entry name" value="Putative modulator of DNA gyrase, PmbA/TldD"/>
    <property type="match status" value="1"/>
</dbReference>
<feature type="domain" description="Metalloprotease TldD/E central" evidence="4">
    <location>
        <begin position="197"/>
        <end position="253"/>
    </location>
</feature>
<comment type="similarity">
    <text evidence="1">Belongs to the peptidase U62 family.</text>
</comment>
<dbReference type="InterPro" id="IPR045569">
    <property type="entry name" value="Metalloprtase-TldD/E_C"/>
</dbReference>
<dbReference type="InterPro" id="IPR047657">
    <property type="entry name" value="PmbA"/>
</dbReference>
<dbReference type="GO" id="GO:0006508">
    <property type="term" value="P:proteolysis"/>
    <property type="evidence" value="ECO:0007669"/>
    <property type="project" value="UniProtKB-KW"/>
</dbReference>
<evidence type="ECO:0000256" key="1">
    <source>
        <dbReference type="ARBA" id="ARBA00005836"/>
    </source>
</evidence>
<dbReference type="InterPro" id="IPR045570">
    <property type="entry name" value="Metalloprtase-TldD/E_cen_dom"/>
</dbReference>
<dbReference type="EMBL" id="VJNB01000009">
    <property type="protein sequence ID" value="TSE19057.1"/>
    <property type="molecule type" value="Genomic_DNA"/>
</dbReference>
<feature type="domain" description="Metalloprotease TldD/E N-terminal" evidence="2">
    <location>
        <begin position="48"/>
        <end position="111"/>
    </location>
</feature>
<dbReference type="InterPro" id="IPR002510">
    <property type="entry name" value="Metalloprtase-TldD/E_N"/>
</dbReference>
<gene>
    <name evidence="5" type="primary">pmbA</name>
    <name evidence="5" type="ORF">Talka_01821</name>
</gene>
<dbReference type="GO" id="GO:0008237">
    <property type="term" value="F:metallopeptidase activity"/>
    <property type="evidence" value="ECO:0007669"/>
    <property type="project" value="UniProtKB-KW"/>
</dbReference>
<keyword evidence="5" id="KW-0482">Metalloprotease</keyword>
<dbReference type="RefSeq" id="WP_143890895.1">
    <property type="nucleotide sequence ID" value="NZ_VJNB01000009.1"/>
</dbReference>
<dbReference type="PANTHER" id="PTHR43421:SF1">
    <property type="entry name" value="METALLOPROTEASE PMBA"/>
    <property type="match status" value="1"/>
</dbReference>
<evidence type="ECO:0000259" key="4">
    <source>
        <dbReference type="Pfam" id="PF19290"/>
    </source>
</evidence>
<dbReference type="AlphaFoldDB" id="A0A554W643"/>
<dbReference type="Pfam" id="PF19289">
    <property type="entry name" value="PmbA_TldD_3rd"/>
    <property type="match status" value="1"/>
</dbReference>
<keyword evidence="6" id="KW-1185">Reference proteome</keyword>
<dbReference type="GO" id="GO:0005829">
    <property type="term" value="C:cytosol"/>
    <property type="evidence" value="ECO:0007669"/>
    <property type="project" value="TreeGrafter"/>
</dbReference>
<dbReference type="OrthoDB" id="9803618at2"/>
<proteinExistence type="inferred from homology"/>